<dbReference type="Proteomes" id="UP000663870">
    <property type="component" value="Unassembled WGS sequence"/>
</dbReference>
<evidence type="ECO:0000313" key="2">
    <source>
        <dbReference type="EMBL" id="CAF1671915.1"/>
    </source>
</evidence>
<dbReference type="Proteomes" id="UP000663854">
    <property type="component" value="Unassembled WGS sequence"/>
</dbReference>
<gene>
    <name evidence="2" type="ORF">JXQ802_LOCUS57729</name>
    <name evidence="1" type="ORF">PYM288_LOCUS41125</name>
</gene>
<keyword evidence="3" id="KW-1185">Reference proteome</keyword>
<protein>
    <submittedName>
        <fullName evidence="2">Uncharacterized protein</fullName>
    </submittedName>
</protein>
<evidence type="ECO:0000313" key="1">
    <source>
        <dbReference type="EMBL" id="CAF1547521.1"/>
    </source>
</evidence>
<name>A0A816GB69_9BILA</name>
<proteinExistence type="predicted"/>
<evidence type="ECO:0000313" key="3">
    <source>
        <dbReference type="Proteomes" id="UP000663870"/>
    </source>
</evidence>
<dbReference type="EMBL" id="CAJNOH010013602">
    <property type="protein sequence ID" value="CAF1547521.1"/>
    <property type="molecule type" value="Genomic_DNA"/>
</dbReference>
<dbReference type="AlphaFoldDB" id="A0A816GB69"/>
<sequence length="214" mass="24838">MKYSEIHVPVLYGPQIPRQDRDDTRERYNRALLTLFVPWRNVADLCDIDQTWEDAFESRKDLISAYSWDIIENIQLLHECKKNRDDHLLKVIAEAQVDNDSIEPIFVPSNEGADGEYEVDDIDDLIQLIGSVDEFTATAINATKKSTENVYIQETIEAVEKVGRFNHMNQHDQHISNAGIDRQIVPFVSATSNLIKLNSKWQDQLKIEKERIRR</sequence>
<dbReference type="EMBL" id="CAJNOL010015496">
    <property type="protein sequence ID" value="CAF1671915.1"/>
    <property type="molecule type" value="Genomic_DNA"/>
</dbReference>
<accession>A0A816GB69</accession>
<reference evidence="2" key="1">
    <citation type="submission" date="2021-02" db="EMBL/GenBank/DDBJ databases">
        <authorList>
            <person name="Nowell W R."/>
        </authorList>
    </citation>
    <scope>NUCLEOTIDE SEQUENCE</scope>
</reference>
<feature type="non-terminal residue" evidence="2">
    <location>
        <position position="1"/>
    </location>
</feature>
<comment type="caution">
    <text evidence="2">The sequence shown here is derived from an EMBL/GenBank/DDBJ whole genome shotgun (WGS) entry which is preliminary data.</text>
</comment>
<organism evidence="2 3">
    <name type="scientific">Rotaria sordida</name>
    <dbReference type="NCBI Taxonomy" id="392033"/>
    <lineage>
        <taxon>Eukaryota</taxon>
        <taxon>Metazoa</taxon>
        <taxon>Spiralia</taxon>
        <taxon>Gnathifera</taxon>
        <taxon>Rotifera</taxon>
        <taxon>Eurotatoria</taxon>
        <taxon>Bdelloidea</taxon>
        <taxon>Philodinida</taxon>
        <taxon>Philodinidae</taxon>
        <taxon>Rotaria</taxon>
    </lineage>
</organism>